<feature type="compositionally biased region" description="Polar residues" evidence="1">
    <location>
        <begin position="301"/>
        <end position="310"/>
    </location>
</feature>
<reference evidence="2 3" key="1">
    <citation type="submission" date="2019-06" db="EMBL/GenBank/DDBJ databases">
        <title>A chromosomal-level reference genome of Carpinus fangiana (Coryloideae, Betulaceae).</title>
        <authorList>
            <person name="Yang X."/>
            <person name="Wang Z."/>
            <person name="Zhang L."/>
            <person name="Hao G."/>
            <person name="Liu J."/>
            <person name="Yang Y."/>
        </authorList>
    </citation>
    <scope>NUCLEOTIDE SEQUENCE [LARGE SCALE GENOMIC DNA]</scope>
    <source>
        <strain evidence="2">Cfa_2016G</strain>
        <tissue evidence="2">Leaf</tissue>
    </source>
</reference>
<feature type="region of interest" description="Disordered" evidence="1">
    <location>
        <begin position="293"/>
        <end position="314"/>
    </location>
</feature>
<protein>
    <recommendedName>
        <fullName evidence="4">DUF4283 domain-containing protein</fullName>
    </recommendedName>
</protein>
<sequence>MVEYKEVLDALRLYWDANWDWWIRMLPGNLFLIAFPSRDLARRALSQEFMHVGRTTVQLLEWWPDCATFPLGTLRQWIAIDEETFNLDDLVEAKIKIEIPVGKGIPTSRIVKVGDPQRPVYFRPIPVSAGTRVGRPNEMRLLQRKRKRGPESALIQTGRVNRQTGNSASQAKTVSWAGTVRGQPQFQYWRKHMAWKAWSRKRQDKVFHCPSNGSSIQCQIVAHRKGETHSKLSGSTRLRCDLTAATDRWPYQLISQLVESWFGRGIATAAIETCLVSNSIHILPPWSDKPTLEPAECAGQDGSSSSSPNTEPDKDTIFWQSAVEKRVRDFLREKGLHIPRPHTIKELREEVCGRDATKLKHSLILKNFEKTEEYQNKILEVINRWRS</sequence>
<evidence type="ECO:0008006" key="4">
    <source>
        <dbReference type="Google" id="ProtNLM"/>
    </source>
</evidence>
<proteinExistence type="predicted"/>
<organism evidence="2 3">
    <name type="scientific">Carpinus fangiana</name>
    <dbReference type="NCBI Taxonomy" id="176857"/>
    <lineage>
        <taxon>Eukaryota</taxon>
        <taxon>Viridiplantae</taxon>
        <taxon>Streptophyta</taxon>
        <taxon>Embryophyta</taxon>
        <taxon>Tracheophyta</taxon>
        <taxon>Spermatophyta</taxon>
        <taxon>Magnoliopsida</taxon>
        <taxon>eudicotyledons</taxon>
        <taxon>Gunneridae</taxon>
        <taxon>Pentapetalae</taxon>
        <taxon>rosids</taxon>
        <taxon>fabids</taxon>
        <taxon>Fagales</taxon>
        <taxon>Betulaceae</taxon>
        <taxon>Carpinus</taxon>
    </lineage>
</organism>
<evidence type="ECO:0000256" key="1">
    <source>
        <dbReference type="SAM" id="MobiDB-lite"/>
    </source>
</evidence>
<dbReference type="Proteomes" id="UP000327013">
    <property type="component" value="Unassembled WGS sequence"/>
</dbReference>
<dbReference type="OrthoDB" id="10587806at2759"/>
<gene>
    <name evidence="2" type="ORF">FH972_025302</name>
</gene>
<accession>A0A5N6L0M8</accession>
<keyword evidence="3" id="KW-1185">Reference proteome</keyword>
<evidence type="ECO:0000313" key="3">
    <source>
        <dbReference type="Proteomes" id="UP000327013"/>
    </source>
</evidence>
<comment type="caution">
    <text evidence="2">The sequence shown here is derived from an EMBL/GenBank/DDBJ whole genome shotgun (WGS) entry which is preliminary data.</text>
</comment>
<dbReference type="AlphaFoldDB" id="A0A5N6L0M8"/>
<dbReference type="EMBL" id="VIBQ01000043">
    <property type="protein sequence ID" value="KAB8468468.1"/>
    <property type="molecule type" value="Genomic_DNA"/>
</dbReference>
<evidence type="ECO:0000313" key="2">
    <source>
        <dbReference type="EMBL" id="KAB8468468.1"/>
    </source>
</evidence>
<name>A0A5N6L0M8_9ROSI</name>